<protein>
    <submittedName>
        <fullName evidence="1">Uncharacterized protein</fullName>
    </submittedName>
</protein>
<name>H1YZL3_9EURY</name>
<dbReference type="AlphaFoldDB" id="H1YZL3"/>
<evidence type="ECO:0000313" key="2">
    <source>
        <dbReference type="Proteomes" id="UP000005741"/>
    </source>
</evidence>
<reference evidence="1 2" key="1">
    <citation type="submission" date="2011-10" db="EMBL/GenBank/DDBJ databases">
        <title>The Improved High-Quality Draft genome of Methanoplanus limicola DSM 2279.</title>
        <authorList>
            <consortium name="US DOE Joint Genome Institute (JGI-PGF)"/>
            <person name="Lucas S."/>
            <person name="Copeland A."/>
            <person name="Lapidus A."/>
            <person name="Glavina del Rio T."/>
            <person name="Dalin E."/>
            <person name="Tice H."/>
            <person name="Bruce D."/>
            <person name="Goodwin L."/>
            <person name="Pitluck S."/>
            <person name="Peters L."/>
            <person name="Mikhailova N."/>
            <person name="Lu M."/>
            <person name="Kyrpides N."/>
            <person name="Mavromatis K."/>
            <person name="Ivanova N."/>
            <person name="Markowitz V."/>
            <person name="Cheng J.-F."/>
            <person name="Hugenholtz P."/>
            <person name="Woyke T."/>
            <person name="Wu D."/>
            <person name="Wirth R."/>
            <person name="Brambilla E.-M."/>
            <person name="Klenk H.-P."/>
            <person name="Eisen J.A."/>
        </authorList>
    </citation>
    <scope>NUCLEOTIDE SEQUENCE [LARGE SCALE GENOMIC DNA]</scope>
    <source>
        <strain evidence="1 2">DSM 2279</strain>
    </source>
</reference>
<sequence>MRRKRHSLVYDQAGIISDTEVKNALNRAESYFRVIENIIRTA</sequence>
<gene>
    <name evidence="1" type="ORF">Metlim_2037</name>
</gene>
<keyword evidence="2" id="KW-1185">Reference proteome</keyword>
<evidence type="ECO:0000313" key="1">
    <source>
        <dbReference type="EMBL" id="EHQ36122.1"/>
    </source>
</evidence>
<organism evidence="1 2">
    <name type="scientific">Methanoplanus limicola DSM 2279</name>
    <dbReference type="NCBI Taxonomy" id="937775"/>
    <lineage>
        <taxon>Archaea</taxon>
        <taxon>Methanobacteriati</taxon>
        <taxon>Methanobacteriota</taxon>
        <taxon>Stenosarchaea group</taxon>
        <taxon>Methanomicrobia</taxon>
        <taxon>Methanomicrobiales</taxon>
        <taxon>Methanomicrobiaceae</taxon>
        <taxon>Methanoplanus</taxon>
    </lineage>
</organism>
<dbReference type="Proteomes" id="UP000005741">
    <property type="component" value="Chromosome"/>
</dbReference>
<dbReference type="RefSeq" id="WP_004078366.1">
    <property type="nucleotide sequence ID" value="NZ_CM001436.1"/>
</dbReference>
<dbReference type="HOGENOM" id="CLU_3245339_0_0_2"/>
<dbReference type="InParanoid" id="H1YZL3"/>
<accession>H1YZL3</accession>
<proteinExistence type="predicted"/>
<dbReference type="EMBL" id="CM001436">
    <property type="protein sequence ID" value="EHQ36122.1"/>
    <property type="molecule type" value="Genomic_DNA"/>
</dbReference>